<comment type="similarity">
    <text evidence="2">Belongs to the methyl-accepting chemotaxis (MCP) protein family.</text>
</comment>
<dbReference type="PANTHER" id="PTHR43531:SF11">
    <property type="entry name" value="METHYL-ACCEPTING CHEMOTAXIS PROTEIN 3"/>
    <property type="match status" value="1"/>
</dbReference>
<keyword evidence="1" id="KW-0145">Chemotaxis</keyword>
<dbReference type="CDD" id="cd06225">
    <property type="entry name" value="HAMP"/>
    <property type="match status" value="1"/>
</dbReference>
<dbReference type="SMART" id="SM00283">
    <property type="entry name" value="MA"/>
    <property type="match status" value="1"/>
</dbReference>
<evidence type="ECO:0000256" key="2">
    <source>
        <dbReference type="ARBA" id="ARBA00029447"/>
    </source>
</evidence>
<feature type="domain" description="HAMP" evidence="6">
    <location>
        <begin position="211"/>
        <end position="263"/>
    </location>
</feature>
<dbReference type="Pfam" id="PF12729">
    <property type="entry name" value="4HB_MCP_1"/>
    <property type="match status" value="1"/>
</dbReference>
<dbReference type="SUPFAM" id="SSF58104">
    <property type="entry name" value="Methyl-accepting chemotaxis protein (MCP) signaling domain"/>
    <property type="match status" value="1"/>
</dbReference>
<dbReference type="Gene3D" id="1.10.287.950">
    <property type="entry name" value="Methyl-accepting chemotaxis protein"/>
    <property type="match status" value="1"/>
</dbReference>
<evidence type="ECO:0000313" key="7">
    <source>
        <dbReference type="EMBL" id="PRY85065.1"/>
    </source>
</evidence>
<dbReference type="GO" id="GO:0007165">
    <property type="term" value="P:signal transduction"/>
    <property type="evidence" value="ECO:0007669"/>
    <property type="project" value="UniProtKB-KW"/>
</dbReference>
<dbReference type="GO" id="GO:0004888">
    <property type="term" value="F:transmembrane signaling receptor activity"/>
    <property type="evidence" value="ECO:0007669"/>
    <property type="project" value="InterPro"/>
</dbReference>
<dbReference type="InterPro" id="IPR024478">
    <property type="entry name" value="HlyB_4HB_MCP"/>
</dbReference>
<dbReference type="InterPro" id="IPR051310">
    <property type="entry name" value="MCP_chemotaxis"/>
</dbReference>
<dbReference type="PANTHER" id="PTHR43531">
    <property type="entry name" value="PROTEIN ICFG"/>
    <property type="match status" value="1"/>
</dbReference>
<dbReference type="GO" id="GO:0006935">
    <property type="term" value="P:chemotaxis"/>
    <property type="evidence" value="ECO:0007669"/>
    <property type="project" value="UniProtKB-KW"/>
</dbReference>
<comment type="caution">
    <text evidence="7">The sequence shown here is derived from an EMBL/GenBank/DDBJ whole genome shotgun (WGS) entry which is preliminary data.</text>
</comment>
<dbReference type="Pfam" id="PF00015">
    <property type="entry name" value="MCPsignal"/>
    <property type="match status" value="1"/>
</dbReference>
<protein>
    <submittedName>
        <fullName evidence="7">Methyl-accepting chemotaxis protein</fullName>
    </submittedName>
</protein>
<keyword evidence="8" id="KW-1185">Reference proteome</keyword>
<dbReference type="AlphaFoldDB" id="A0A2T0WEI8"/>
<keyword evidence="4" id="KW-0812">Transmembrane</keyword>
<gene>
    <name evidence="7" type="ORF">CLV74_11836</name>
</gene>
<evidence type="ECO:0000256" key="3">
    <source>
        <dbReference type="PROSITE-ProRule" id="PRU00284"/>
    </source>
</evidence>
<evidence type="ECO:0000259" key="6">
    <source>
        <dbReference type="PROSITE" id="PS50885"/>
    </source>
</evidence>
<dbReference type="InterPro" id="IPR004089">
    <property type="entry name" value="MCPsignal_dom"/>
</dbReference>
<dbReference type="InterPro" id="IPR004090">
    <property type="entry name" value="Chemotax_Me-accpt_rcpt"/>
</dbReference>
<feature type="domain" description="Methyl-accepting transducer" evidence="5">
    <location>
        <begin position="261"/>
        <end position="483"/>
    </location>
</feature>
<dbReference type="Proteomes" id="UP000238392">
    <property type="component" value="Unassembled WGS sequence"/>
</dbReference>
<organism evidence="7 8">
    <name type="scientific">Donghicola tyrosinivorans</name>
    <dbReference type="NCBI Taxonomy" id="1652492"/>
    <lineage>
        <taxon>Bacteria</taxon>
        <taxon>Pseudomonadati</taxon>
        <taxon>Pseudomonadota</taxon>
        <taxon>Alphaproteobacteria</taxon>
        <taxon>Rhodobacterales</taxon>
        <taxon>Roseobacteraceae</taxon>
        <taxon>Donghicola</taxon>
    </lineage>
</organism>
<dbReference type="PROSITE" id="PS50111">
    <property type="entry name" value="CHEMOTAXIS_TRANSDUC_2"/>
    <property type="match status" value="1"/>
</dbReference>
<dbReference type="OrthoDB" id="9814362at2"/>
<dbReference type="InterPro" id="IPR003660">
    <property type="entry name" value="HAMP_dom"/>
</dbReference>
<feature type="transmembrane region" description="Helical" evidence="4">
    <location>
        <begin position="190"/>
        <end position="210"/>
    </location>
</feature>
<evidence type="ECO:0000259" key="5">
    <source>
        <dbReference type="PROSITE" id="PS50111"/>
    </source>
</evidence>
<keyword evidence="4" id="KW-0472">Membrane</keyword>
<sequence length="557" mass="59145">MRFTIKAKFIAVFSVIFLMLGAVIGLSLVRFQNVTGEFRQIVHVDTPDLMAVQGIAEEESAIRTMVAEVLISLVNDHPARIPHLVEQVDSRSAALLEQINALADRSTGDSKELLAQIADQHNALVQANKRATDLELAGDGENANVVFHSDAKIVIMRIFDLVEDLSDSMTAEMVAAVDHAEEAQTDLTQYSLAAAALVGAFGIFAAFMILTSFNRAMGKALALAKRVAQGDLRELATFNRNDEIGDLLIAQNDMVLRLRETVGQMTEVARNVASGANQMASTSEDLASGAAQQAGTSESVSASVEEMATSIADASKNANLTEDIARKSASSAAETGKAVAAAVDDMKRIAERIMVVHEISRQTDLLALNAAVEAARAGEHGRGFAVVASEVRKLAEISQKAASEISELSVSTVKSAVTAGKVLADLVPDIERTSDLVTEISDASRRLSEGSNEINRSIRDLDVVTQGNGAASEEMSAAAVELSYQAQALAEAVQFFKTTDAEAIDDLAPLAVEHTDDAANDQTAEKPKVEMVTFDLEKPSAANTAPAKAPDYSFNVA</sequence>
<keyword evidence="4" id="KW-1133">Transmembrane helix</keyword>
<dbReference type="PROSITE" id="PS50885">
    <property type="entry name" value="HAMP"/>
    <property type="match status" value="1"/>
</dbReference>
<proteinExistence type="inferred from homology"/>
<accession>A0A2T0WEI8</accession>
<dbReference type="EMBL" id="PVTQ01000018">
    <property type="protein sequence ID" value="PRY85065.1"/>
    <property type="molecule type" value="Genomic_DNA"/>
</dbReference>
<dbReference type="GO" id="GO:0005886">
    <property type="term" value="C:plasma membrane"/>
    <property type="evidence" value="ECO:0007669"/>
    <property type="project" value="TreeGrafter"/>
</dbReference>
<evidence type="ECO:0000313" key="8">
    <source>
        <dbReference type="Proteomes" id="UP000238392"/>
    </source>
</evidence>
<evidence type="ECO:0000256" key="1">
    <source>
        <dbReference type="ARBA" id="ARBA00022500"/>
    </source>
</evidence>
<dbReference type="PRINTS" id="PR00260">
    <property type="entry name" value="CHEMTRNSDUCR"/>
</dbReference>
<evidence type="ECO:0000256" key="4">
    <source>
        <dbReference type="SAM" id="Phobius"/>
    </source>
</evidence>
<name>A0A2T0WEI8_9RHOB</name>
<reference evidence="7 8" key="1">
    <citation type="submission" date="2018-03" db="EMBL/GenBank/DDBJ databases">
        <title>Genomic Encyclopedia of Archaeal and Bacterial Type Strains, Phase II (KMG-II): from individual species to whole genera.</title>
        <authorList>
            <person name="Goeker M."/>
        </authorList>
    </citation>
    <scope>NUCLEOTIDE SEQUENCE [LARGE SCALE GENOMIC DNA]</scope>
    <source>
        <strain evidence="7 8">DSM 100212</strain>
    </source>
</reference>
<keyword evidence="3" id="KW-0807">Transducer</keyword>
<dbReference type="RefSeq" id="WP_106267884.1">
    <property type="nucleotide sequence ID" value="NZ_PVTQ01000018.1"/>
</dbReference>